<keyword evidence="7" id="KW-0496">Mitochondrion</keyword>
<comment type="function">
    <text evidence="7">Allows the formation of correctly charged Gln-tRNA(Gln) through the transamidation of misacylated Glu-tRNA(Gln) in the mitochondria. The reaction takes place in the presence of glutamine and ATP through an activated gamma-phospho-Glu-tRNA(Gln).</text>
</comment>
<dbReference type="PROSITE" id="PS00571">
    <property type="entry name" value="AMIDASES"/>
    <property type="match status" value="1"/>
</dbReference>
<feature type="domain" description="Amidase" evidence="8">
    <location>
        <begin position="34"/>
        <end position="493"/>
    </location>
</feature>
<organism evidence="9 10">
    <name type="scientific">Acaromyces ingoldii</name>
    <dbReference type="NCBI Taxonomy" id="215250"/>
    <lineage>
        <taxon>Eukaryota</taxon>
        <taxon>Fungi</taxon>
        <taxon>Dikarya</taxon>
        <taxon>Basidiomycota</taxon>
        <taxon>Ustilaginomycotina</taxon>
        <taxon>Exobasidiomycetes</taxon>
        <taxon>Exobasidiales</taxon>
        <taxon>Cryptobasidiaceae</taxon>
        <taxon>Acaromyces</taxon>
    </lineage>
</organism>
<dbReference type="HAMAP" id="MF_00120">
    <property type="entry name" value="GatA"/>
    <property type="match status" value="1"/>
</dbReference>
<dbReference type="InterPro" id="IPR000120">
    <property type="entry name" value="Amidase"/>
</dbReference>
<name>A0A316YWR3_9BASI</name>
<dbReference type="Proteomes" id="UP000245768">
    <property type="component" value="Unassembled WGS sequence"/>
</dbReference>
<comment type="subcellular location">
    <subcellularLocation>
        <location evidence="7">Mitochondrion</location>
    </subcellularLocation>
</comment>
<dbReference type="Pfam" id="PF01425">
    <property type="entry name" value="Amidase"/>
    <property type="match status" value="1"/>
</dbReference>
<keyword evidence="5 7" id="KW-0648">Protein biosynthesis</keyword>
<dbReference type="FunCoup" id="A0A316YWR3">
    <property type="interactions" value="172"/>
</dbReference>
<keyword evidence="3 7" id="KW-0547">Nucleotide-binding</keyword>
<dbReference type="GeneID" id="37042446"/>
<dbReference type="EMBL" id="KZ819634">
    <property type="protein sequence ID" value="PWN93486.1"/>
    <property type="molecule type" value="Genomic_DNA"/>
</dbReference>
<dbReference type="AlphaFoldDB" id="A0A316YWR3"/>
<keyword evidence="2 7" id="KW-0436">Ligase</keyword>
<feature type="active site" description="Charge relay system" evidence="7">
    <location>
        <position position="138"/>
    </location>
</feature>
<evidence type="ECO:0000256" key="3">
    <source>
        <dbReference type="ARBA" id="ARBA00022741"/>
    </source>
</evidence>
<dbReference type="PANTHER" id="PTHR11895">
    <property type="entry name" value="TRANSAMIDASE"/>
    <property type="match status" value="1"/>
</dbReference>
<dbReference type="InterPro" id="IPR020556">
    <property type="entry name" value="Amidase_CS"/>
</dbReference>
<proteinExistence type="inferred from homology"/>
<keyword evidence="10" id="KW-1185">Reference proteome</keyword>
<accession>A0A316YWR3</accession>
<comment type="subunit">
    <text evidence="7">Subunit of the heterotrimeric GatCAB amidotransferase (AdT) complex, composed of A, B and C subunits.</text>
</comment>
<dbReference type="EC" id="6.3.5.7" evidence="7"/>
<evidence type="ECO:0000256" key="4">
    <source>
        <dbReference type="ARBA" id="ARBA00022840"/>
    </source>
</evidence>
<dbReference type="GO" id="GO:0070681">
    <property type="term" value="P:glutaminyl-tRNAGln biosynthesis via transamidation"/>
    <property type="evidence" value="ECO:0007669"/>
    <property type="project" value="UniProtKB-UniRule"/>
</dbReference>
<evidence type="ECO:0000313" key="10">
    <source>
        <dbReference type="Proteomes" id="UP000245768"/>
    </source>
</evidence>
<keyword evidence="4 7" id="KW-0067">ATP-binding</keyword>
<dbReference type="InterPro" id="IPR023631">
    <property type="entry name" value="Amidase_dom"/>
</dbReference>
<evidence type="ECO:0000313" key="9">
    <source>
        <dbReference type="EMBL" id="PWN93486.1"/>
    </source>
</evidence>
<evidence type="ECO:0000256" key="7">
    <source>
        <dbReference type="HAMAP-Rule" id="MF_03150"/>
    </source>
</evidence>
<dbReference type="GO" id="GO:0030956">
    <property type="term" value="C:glutamyl-tRNA(Gln) amidotransferase complex"/>
    <property type="evidence" value="ECO:0007669"/>
    <property type="project" value="UniProtKB-UniRule"/>
</dbReference>
<feature type="active site" description="Acyl-ester intermediate" evidence="7">
    <location>
        <position position="162"/>
    </location>
</feature>
<evidence type="ECO:0000256" key="6">
    <source>
        <dbReference type="ARBA" id="ARBA00047407"/>
    </source>
</evidence>
<dbReference type="InterPro" id="IPR004412">
    <property type="entry name" value="GatA"/>
</dbReference>
<dbReference type="PANTHER" id="PTHR11895:SF7">
    <property type="entry name" value="GLUTAMYL-TRNA(GLN) AMIDOTRANSFERASE SUBUNIT A, MITOCHONDRIAL"/>
    <property type="match status" value="1"/>
</dbReference>
<dbReference type="GO" id="GO:0032543">
    <property type="term" value="P:mitochondrial translation"/>
    <property type="evidence" value="ECO:0007669"/>
    <property type="project" value="UniProtKB-UniRule"/>
</dbReference>
<dbReference type="GO" id="GO:0005524">
    <property type="term" value="F:ATP binding"/>
    <property type="evidence" value="ECO:0007669"/>
    <property type="project" value="UniProtKB-KW"/>
</dbReference>
<comment type="catalytic activity">
    <reaction evidence="6 7">
        <text>L-glutamyl-tRNA(Gln) + L-glutamine + ATP + H2O = L-glutaminyl-tRNA(Gln) + L-glutamate + ADP + phosphate + H(+)</text>
        <dbReference type="Rhea" id="RHEA:17521"/>
        <dbReference type="Rhea" id="RHEA-COMP:9681"/>
        <dbReference type="Rhea" id="RHEA-COMP:9684"/>
        <dbReference type="ChEBI" id="CHEBI:15377"/>
        <dbReference type="ChEBI" id="CHEBI:15378"/>
        <dbReference type="ChEBI" id="CHEBI:29985"/>
        <dbReference type="ChEBI" id="CHEBI:30616"/>
        <dbReference type="ChEBI" id="CHEBI:43474"/>
        <dbReference type="ChEBI" id="CHEBI:58359"/>
        <dbReference type="ChEBI" id="CHEBI:78520"/>
        <dbReference type="ChEBI" id="CHEBI:78521"/>
        <dbReference type="ChEBI" id="CHEBI:456216"/>
        <dbReference type="EC" id="6.3.5.7"/>
    </reaction>
</comment>
<dbReference type="SUPFAM" id="SSF75304">
    <property type="entry name" value="Amidase signature (AS) enzymes"/>
    <property type="match status" value="1"/>
</dbReference>
<protein>
    <recommendedName>
        <fullName evidence="7">Glutamyl-tRNA(Gln) amidotransferase subunit A, mitochondrial</fullName>
        <shortName evidence="7">Glu-AdT subunit A</shortName>
        <ecNumber evidence="7">6.3.5.7</ecNumber>
    </recommendedName>
</protein>
<dbReference type="STRING" id="215250.A0A316YWR3"/>
<evidence type="ECO:0000256" key="5">
    <source>
        <dbReference type="ARBA" id="ARBA00022917"/>
    </source>
</evidence>
<dbReference type="RefSeq" id="XP_025380684.1">
    <property type="nucleotide sequence ID" value="XM_025520530.1"/>
</dbReference>
<dbReference type="GO" id="GO:0005739">
    <property type="term" value="C:mitochondrion"/>
    <property type="evidence" value="ECO:0007669"/>
    <property type="project" value="UniProtKB-SubCell"/>
</dbReference>
<reference evidence="9 10" key="1">
    <citation type="journal article" date="2018" name="Mol. Biol. Evol.">
        <title>Broad Genomic Sampling Reveals a Smut Pathogenic Ancestry of the Fungal Clade Ustilaginomycotina.</title>
        <authorList>
            <person name="Kijpornyongpan T."/>
            <person name="Mondo S.J."/>
            <person name="Barry K."/>
            <person name="Sandor L."/>
            <person name="Lee J."/>
            <person name="Lipzen A."/>
            <person name="Pangilinan J."/>
            <person name="LaButti K."/>
            <person name="Hainaut M."/>
            <person name="Henrissat B."/>
            <person name="Grigoriev I.V."/>
            <person name="Spatafora J.W."/>
            <person name="Aime M.C."/>
        </authorList>
    </citation>
    <scope>NUCLEOTIDE SEQUENCE [LARGE SCALE GENOMIC DNA]</scope>
    <source>
        <strain evidence="9 10">MCA 4198</strain>
    </source>
</reference>
<dbReference type="InParanoid" id="A0A316YWR3"/>
<evidence type="ECO:0000256" key="1">
    <source>
        <dbReference type="ARBA" id="ARBA00008069"/>
    </source>
</evidence>
<comment type="similarity">
    <text evidence="1 7">Belongs to the amidase family. GatA subfamily.</text>
</comment>
<gene>
    <name evidence="9" type="ORF">FA10DRAFT_264130</name>
</gene>
<feature type="active site" description="Charge relay system" evidence="7">
    <location>
        <position position="62"/>
    </location>
</feature>
<sequence length="502" mass="53730">MSARAALRRSRQACWRCQSTLPIANSKVNANNAYIHIPNEAAKPRSQTKDDGLLAGWPTSIKANLCTADGLPTSCASKMLEDYVSPFEATAIGLLRSQGADIVGKTNCDEFGMGSANVHSAFGAVLNPNDTQSVAGGSSGGAAASVAEGSARIALGSDTGGSVRLPAAYCGVYGLKPSYGLISRWGLVSYADSLDTVGLLARSVDDIDLAFSVINAFDEQDPTAIDDDVRQEAVIAMNETVALTSGDDARPLEGLRVGIPHEYFPKELAHRTLGPLRETLRSMQRAGATLVPVNLPRTEVALSAYYVIASAEASSNLARYDGIRYGHRSNDDTGSEAPLDFHSHISRNRSSGFGPEVKRRILLGTYALTADAFDNYFLQAQRVRQLVRDDFDGVLRVRNVLRKQSSSTREDGVDILVHPATVDTAPRVDEQQKEIDGQQQQRQAQMAYVQDVLTVPSSLAGLPSLSIPAGKAQDNGLPVGVALTAQWGCEKLLFHVARSLTQ</sequence>
<dbReference type="InterPro" id="IPR036928">
    <property type="entry name" value="AS_sf"/>
</dbReference>
<evidence type="ECO:0000259" key="8">
    <source>
        <dbReference type="Pfam" id="PF01425"/>
    </source>
</evidence>
<dbReference type="OrthoDB" id="421993at2759"/>
<evidence type="ECO:0000256" key="2">
    <source>
        <dbReference type="ARBA" id="ARBA00022598"/>
    </source>
</evidence>
<dbReference type="GO" id="GO:0050567">
    <property type="term" value="F:glutaminyl-tRNA synthase (glutamine-hydrolyzing) activity"/>
    <property type="evidence" value="ECO:0007669"/>
    <property type="project" value="UniProtKB-UniRule"/>
</dbReference>
<dbReference type="Gene3D" id="3.90.1300.10">
    <property type="entry name" value="Amidase signature (AS) domain"/>
    <property type="match status" value="1"/>
</dbReference>